<organism evidence="2 3">
    <name type="scientific">Candidatus Avoscillospira stercorigallinarum</name>
    <dbReference type="NCBI Taxonomy" id="2840708"/>
    <lineage>
        <taxon>Bacteria</taxon>
        <taxon>Bacillati</taxon>
        <taxon>Bacillota</taxon>
        <taxon>Clostridia</taxon>
        <taxon>Eubacteriales</taxon>
        <taxon>Oscillospiraceae</taxon>
        <taxon>Oscillospiraceae incertae sedis</taxon>
        <taxon>Candidatus Avoscillospira</taxon>
    </lineage>
</organism>
<keyword evidence="1" id="KW-0472">Membrane</keyword>
<reference evidence="2" key="2">
    <citation type="journal article" date="2021" name="PeerJ">
        <title>Extensive microbial diversity within the chicken gut microbiome revealed by metagenomics and culture.</title>
        <authorList>
            <person name="Gilroy R."/>
            <person name="Ravi A."/>
            <person name="Getino M."/>
            <person name="Pursley I."/>
            <person name="Horton D.L."/>
            <person name="Alikhan N.F."/>
            <person name="Baker D."/>
            <person name="Gharbi K."/>
            <person name="Hall N."/>
            <person name="Watson M."/>
            <person name="Adriaenssens E.M."/>
            <person name="Foster-Nyarko E."/>
            <person name="Jarju S."/>
            <person name="Secka A."/>
            <person name="Antonio M."/>
            <person name="Oren A."/>
            <person name="Chaudhuri R.R."/>
            <person name="La Ragione R."/>
            <person name="Hildebrand F."/>
            <person name="Pallen M.J."/>
        </authorList>
    </citation>
    <scope>NUCLEOTIDE SEQUENCE</scope>
    <source>
        <strain evidence="2">ChiSjej2B20-13462</strain>
    </source>
</reference>
<keyword evidence="1" id="KW-0812">Transmembrane</keyword>
<feature type="transmembrane region" description="Helical" evidence="1">
    <location>
        <begin position="38"/>
        <end position="56"/>
    </location>
</feature>
<dbReference type="Proteomes" id="UP000886874">
    <property type="component" value="Unassembled WGS sequence"/>
</dbReference>
<evidence type="ECO:0000256" key="1">
    <source>
        <dbReference type="SAM" id="Phobius"/>
    </source>
</evidence>
<evidence type="ECO:0000313" key="2">
    <source>
        <dbReference type="EMBL" id="HIQ69648.1"/>
    </source>
</evidence>
<name>A0A9D1CP15_9FIRM</name>
<dbReference type="AlphaFoldDB" id="A0A9D1CP15"/>
<evidence type="ECO:0000313" key="3">
    <source>
        <dbReference type="Proteomes" id="UP000886874"/>
    </source>
</evidence>
<sequence>MERLLRLWLAPWTAGAWFDDEAVFRQFLARRHGLLERLRMALLVLAVACLLIGMVLDHRPMMLLTTVPLVLVLAISLAMGRIEAATDGQDHTKQ</sequence>
<keyword evidence="1" id="KW-1133">Transmembrane helix</keyword>
<gene>
    <name evidence="2" type="ORF">IAA67_04870</name>
</gene>
<proteinExistence type="predicted"/>
<comment type="caution">
    <text evidence="2">The sequence shown here is derived from an EMBL/GenBank/DDBJ whole genome shotgun (WGS) entry which is preliminary data.</text>
</comment>
<reference evidence="2" key="1">
    <citation type="submission" date="2020-10" db="EMBL/GenBank/DDBJ databases">
        <authorList>
            <person name="Gilroy R."/>
        </authorList>
    </citation>
    <scope>NUCLEOTIDE SEQUENCE</scope>
    <source>
        <strain evidence="2">ChiSjej2B20-13462</strain>
    </source>
</reference>
<accession>A0A9D1CP15</accession>
<dbReference type="EMBL" id="DVFN01000070">
    <property type="protein sequence ID" value="HIQ69648.1"/>
    <property type="molecule type" value="Genomic_DNA"/>
</dbReference>
<protein>
    <submittedName>
        <fullName evidence="2">Uncharacterized protein</fullName>
    </submittedName>
</protein>
<feature type="transmembrane region" description="Helical" evidence="1">
    <location>
        <begin position="62"/>
        <end position="80"/>
    </location>
</feature>